<accession>A0AA40FWE4</accession>
<gene>
    <name evidence="2" type="ORF">K0M31_004746</name>
</gene>
<sequence>LDANVSAKGKPSPKGASERGWGEGKRGFVAFFSVLSVQTGQFFVGVTPPKRRTDAGQKFDREGWV</sequence>
<dbReference type="AlphaFoldDB" id="A0AA40FWE4"/>
<proteinExistence type="predicted"/>
<evidence type="ECO:0000313" key="2">
    <source>
        <dbReference type="EMBL" id="KAK1126105.1"/>
    </source>
</evidence>
<organism evidence="2 3">
    <name type="scientific">Melipona bicolor</name>
    <dbReference type="NCBI Taxonomy" id="60889"/>
    <lineage>
        <taxon>Eukaryota</taxon>
        <taxon>Metazoa</taxon>
        <taxon>Ecdysozoa</taxon>
        <taxon>Arthropoda</taxon>
        <taxon>Hexapoda</taxon>
        <taxon>Insecta</taxon>
        <taxon>Pterygota</taxon>
        <taxon>Neoptera</taxon>
        <taxon>Endopterygota</taxon>
        <taxon>Hymenoptera</taxon>
        <taxon>Apocrita</taxon>
        <taxon>Aculeata</taxon>
        <taxon>Apoidea</taxon>
        <taxon>Anthophila</taxon>
        <taxon>Apidae</taxon>
        <taxon>Melipona</taxon>
    </lineage>
</organism>
<reference evidence="2" key="1">
    <citation type="submission" date="2021-10" db="EMBL/GenBank/DDBJ databases">
        <title>Melipona bicolor Genome sequencing and assembly.</title>
        <authorList>
            <person name="Araujo N.S."/>
            <person name="Arias M.C."/>
        </authorList>
    </citation>
    <scope>NUCLEOTIDE SEQUENCE</scope>
    <source>
        <strain evidence="2">USP_2M_L1-L4_2017</strain>
        <tissue evidence="2">Whole body</tissue>
    </source>
</reference>
<evidence type="ECO:0000256" key="1">
    <source>
        <dbReference type="SAM" id="MobiDB-lite"/>
    </source>
</evidence>
<protein>
    <submittedName>
        <fullName evidence="2">Uncharacterized protein</fullName>
    </submittedName>
</protein>
<evidence type="ECO:0000313" key="3">
    <source>
        <dbReference type="Proteomes" id="UP001177670"/>
    </source>
</evidence>
<feature type="region of interest" description="Disordered" evidence="1">
    <location>
        <begin position="1"/>
        <end position="22"/>
    </location>
</feature>
<name>A0AA40FWE4_9HYME</name>
<dbReference type="EMBL" id="JAHYIQ010000014">
    <property type="protein sequence ID" value="KAK1126105.1"/>
    <property type="molecule type" value="Genomic_DNA"/>
</dbReference>
<keyword evidence="3" id="KW-1185">Reference proteome</keyword>
<feature type="non-terminal residue" evidence="2">
    <location>
        <position position="1"/>
    </location>
</feature>
<feature type="region of interest" description="Disordered" evidence="1">
    <location>
        <begin position="46"/>
        <end position="65"/>
    </location>
</feature>
<comment type="caution">
    <text evidence="2">The sequence shown here is derived from an EMBL/GenBank/DDBJ whole genome shotgun (WGS) entry which is preliminary data.</text>
</comment>
<feature type="compositionally biased region" description="Basic and acidic residues" evidence="1">
    <location>
        <begin position="51"/>
        <end position="65"/>
    </location>
</feature>
<dbReference type="Proteomes" id="UP001177670">
    <property type="component" value="Unassembled WGS sequence"/>
</dbReference>